<name>A0ACB8S4X0_9AGAM</name>
<reference evidence="1" key="2">
    <citation type="journal article" date="2022" name="New Phytol.">
        <title>Evolutionary transition to the ectomycorrhizal habit in the genomes of a hyperdiverse lineage of mushroom-forming fungi.</title>
        <authorList>
            <person name="Looney B."/>
            <person name="Miyauchi S."/>
            <person name="Morin E."/>
            <person name="Drula E."/>
            <person name="Courty P.E."/>
            <person name="Kohler A."/>
            <person name="Kuo A."/>
            <person name="LaButti K."/>
            <person name="Pangilinan J."/>
            <person name="Lipzen A."/>
            <person name="Riley R."/>
            <person name="Andreopoulos W."/>
            <person name="He G."/>
            <person name="Johnson J."/>
            <person name="Nolan M."/>
            <person name="Tritt A."/>
            <person name="Barry K.W."/>
            <person name="Grigoriev I.V."/>
            <person name="Nagy L.G."/>
            <person name="Hibbett D."/>
            <person name="Henrissat B."/>
            <person name="Matheny P.B."/>
            <person name="Labbe J."/>
            <person name="Martin F.M."/>
        </authorList>
    </citation>
    <scope>NUCLEOTIDE SEQUENCE</scope>
    <source>
        <strain evidence="1">FP105234-sp</strain>
    </source>
</reference>
<keyword evidence="2" id="KW-1185">Reference proteome</keyword>
<accession>A0ACB8S4X0</accession>
<reference evidence="1" key="1">
    <citation type="submission" date="2021-02" db="EMBL/GenBank/DDBJ databases">
        <authorList>
            <consortium name="DOE Joint Genome Institute"/>
            <person name="Ahrendt S."/>
            <person name="Looney B.P."/>
            <person name="Miyauchi S."/>
            <person name="Morin E."/>
            <person name="Drula E."/>
            <person name="Courty P.E."/>
            <person name="Chicoki N."/>
            <person name="Fauchery L."/>
            <person name="Kohler A."/>
            <person name="Kuo A."/>
            <person name="Labutti K."/>
            <person name="Pangilinan J."/>
            <person name="Lipzen A."/>
            <person name="Riley R."/>
            <person name="Andreopoulos W."/>
            <person name="He G."/>
            <person name="Johnson J."/>
            <person name="Barry K.W."/>
            <person name="Grigoriev I.V."/>
            <person name="Nagy L."/>
            <person name="Hibbett D."/>
            <person name="Henrissat B."/>
            <person name="Matheny P.B."/>
            <person name="Labbe J."/>
            <person name="Martin F."/>
        </authorList>
    </citation>
    <scope>NUCLEOTIDE SEQUENCE</scope>
    <source>
        <strain evidence="1">FP105234-sp</strain>
    </source>
</reference>
<dbReference type="EMBL" id="MU275854">
    <property type="protein sequence ID" value="KAI0051221.1"/>
    <property type="molecule type" value="Genomic_DNA"/>
</dbReference>
<sequence>MRIVLATGLFAIGVELPQSYMAKHVKSLLVMVVPTMAFGWVVSASFIHILFPRLDFISALAISACLTPTDPTTCAAIIGGSFAVKHVPVNLRRLLAAESASNDGLAYPFLSISIYLTTEATRREAIGKWFLVGWLYEVVLGIVLGALLGLAFSNIMKYTQRKGYIDRESYVAQYLALAVFTIGITSTLGSDDLLAAFAAGSAISWDGHFNRQTEDEVFSSVIDLVLNCACFVYIGAWMPFDQFTSPELGITPWRLILLFLALLAMRRIPSMLILYTWIPEIRSWREALFSGHFGPMGVGAIFIATLAQHRLEAPHSPPRSQQEYLAASIQPIVAFVVLGSIMIHGLSIPFFSAGQQMGSRTLSLSRTLTSRQDGPDWLLWARRSPGPGLASPPHVDVEQPRAKDADVDGDGQETLRAQTVEHPMLGVAGVLAPGGPSTLSRRSSVVKSDGGGPSQVESVAADEVTVDENNVADEVLAADALNHRASASVPRKVVRFPGSH</sequence>
<dbReference type="Proteomes" id="UP000814033">
    <property type="component" value="Unassembled WGS sequence"/>
</dbReference>
<proteinExistence type="predicted"/>
<gene>
    <name evidence="1" type="ORF">FA95DRAFT_1554803</name>
</gene>
<protein>
    <submittedName>
        <fullName evidence="1">Uncharacterized protein</fullName>
    </submittedName>
</protein>
<comment type="caution">
    <text evidence="1">The sequence shown here is derived from an EMBL/GenBank/DDBJ whole genome shotgun (WGS) entry which is preliminary data.</text>
</comment>
<organism evidence="1 2">
    <name type="scientific">Auriscalpium vulgare</name>
    <dbReference type="NCBI Taxonomy" id="40419"/>
    <lineage>
        <taxon>Eukaryota</taxon>
        <taxon>Fungi</taxon>
        <taxon>Dikarya</taxon>
        <taxon>Basidiomycota</taxon>
        <taxon>Agaricomycotina</taxon>
        <taxon>Agaricomycetes</taxon>
        <taxon>Russulales</taxon>
        <taxon>Auriscalpiaceae</taxon>
        <taxon>Auriscalpium</taxon>
    </lineage>
</organism>
<evidence type="ECO:0000313" key="1">
    <source>
        <dbReference type="EMBL" id="KAI0051221.1"/>
    </source>
</evidence>
<evidence type="ECO:0000313" key="2">
    <source>
        <dbReference type="Proteomes" id="UP000814033"/>
    </source>
</evidence>